<dbReference type="InterPro" id="IPR036856">
    <property type="entry name" value="Ald_Oxase/Xan_DH_a/b_sf"/>
</dbReference>
<dbReference type="PANTHER" id="PTHR11908:SF123">
    <property type="entry name" value="ALDEHYDE OXIDOREDUCTASE MOLYBDENUM-BINDING SUBUNIT PAOC"/>
    <property type="match status" value="1"/>
</dbReference>
<dbReference type="InterPro" id="IPR008274">
    <property type="entry name" value="AldOxase/xan_DH_MoCoBD1"/>
</dbReference>
<dbReference type="RefSeq" id="WP_284205010.1">
    <property type="nucleotide sequence ID" value="NZ_BSPQ01000016.1"/>
</dbReference>
<organism evidence="3 4">
    <name type="scientific">Psychromonas marina</name>
    <dbReference type="NCBI Taxonomy" id="88364"/>
    <lineage>
        <taxon>Bacteria</taxon>
        <taxon>Pseudomonadati</taxon>
        <taxon>Pseudomonadota</taxon>
        <taxon>Gammaproteobacteria</taxon>
        <taxon>Alteromonadales</taxon>
        <taxon>Psychromonadaceae</taxon>
        <taxon>Psychromonas</taxon>
    </lineage>
</organism>
<dbReference type="Proteomes" id="UP001157353">
    <property type="component" value="Unassembled WGS sequence"/>
</dbReference>
<name>A0ABQ6E3J0_9GAMM</name>
<feature type="domain" description="Aldehyde oxidase/xanthine dehydrogenase second molybdopterin binding" evidence="2">
    <location>
        <begin position="518"/>
        <end position="603"/>
    </location>
</feature>
<dbReference type="InterPro" id="IPR046867">
    <property type="entry name" value="AldOxase/xan_DH_MoCoBD2"/>
</dbReference>
<gene>
    <name evidence="3" type="ORF">GCM10007916_29870</name>
</gene>
<dbReference type="InterPro" id="IPR006311">
    <property type="entry name" value="TAT_signal"/>
</dbReference>
<proteinExistence type="predicted"/>
<evidence type="ECO:0000259" key="2">
    <source>
        <dbReference type="Pfam" id="PF20256"/>
    </source>
</evidence>
<dbReference type="Gene3D" id="3.30.365.10">
    <property type="entry name" value="Aldehyde oxidase/xanthine dehydrogenase, molybdopterin binding domain"/>
    <property type="match status" value="4"/>
</dbReference>
<dbReference type="Pfam" id="PF02738">
    <property type="entry name" value="MoCoBD_1"/>
    <property type="match status" value="1"/>
</dbReference>
<dbReference type="EMBL" id="BSPQ01000016">
    <property type="protein sequence ID" value="GLS91917.1"/>
    <property type="molecule type" value="Genomic_DNA"/>
</dbReference>
<evidence type="ECO:0000313" key="3">
    <source>
        <dbReference type="EMBL" id="GLS91917.1"/>
    </source>
</evidence>
<evidence type="ECO:0000313" key="4">
    <source>
        <dbReference type="Proteomes" id="UP001157353"/>
    </source>
</evidence>
<keyword evidence="4" id="KW-1185">Reference proteome</keyword>
<feature type="domain" description="Aldehyde oxidase/xanthine dehydrogenase first molybdopterin binding" evidence="1">
    <location>
        <begin position="259"/>
        <end position="487"/>
    </location>
</feature>
<dbReference type="SUPFAM" id="SSF56003">
    <property type="entry name" value="Molybdenum cofactor-binding domain"/>
    <property type="match status" value="1"/>
</dbReference>
<feature type="domain" description="Aldehyde oxidase/xanthine dehydrogenase second molybdopterin binding" evidence="2">
    <location>
        <begin position="774"/>
        <end position="884"/>
    </location>
</feature>
<dbReference type="PROSITE" id="PS51318">
    <property type="entry name" value="TAT"/>
    <property type="match status" value="1"/>
</dbReference>
<comment type="caution">
    <text evidence="3">The sequence shown here is derived from an EMBL/GenBank/DDBJ whole genome shotgun (WGS) entry which is preliminary data.</text>
</comment>
<dbReference type="InterPro" id="IPR016208">
    <property type="entry name" value="Ald_Oxase/xanthine_DH-like"/>
</dbReference>
<protein>
    <submittedName>
        <fullName evidence="3">Oxidoreductase</fullName>
    </submittedName>
</protein>
<sequence>MTDLNRRDFIKKCVIGGVAVYSAPLLLSGQNAYASTIKENLKSKWKEEVGNNQPAFRFDAIEKVTGNKIYGRDYRAKDIPNWPDIQHYGFILRVNKADKIYEGFDLSGLSDEIKPYKVITEQDLANSGLKLPPYFGENMLLKKGSTPDYLGHEVAILLFDSFRKFKLAKNFIQFNNDIIQYGKTTELVTANVDPYASWRIVREENSLGSQAEDKYSTLKNGLFFPNYVDHKPVWPSNADKSGNTGEKGIFYANKLAEDIEHQDWLVIDRHFQTQSVDPMPLEPEAFNGWYDKFNESLHVVICSQSPQDFYHQAGEVLANSPLTKNIKKLIVHTPYIGGGFGGKDHTIFPYYGMMASLFATQPVHIANDRFEQFQSGIKRHPYKIHNKLAFDKNTYKIKGLISNMTLDGGGRMNFSPSVTMVGASAIQSIYYLPRNDIQAWCYPSQSPHAGSMRGYGTLQTMPTMEMMISEAAEALQVDPLQLRRINAFQAGQKNTQGAIPNADARYVEMLNEAEQHDIWKNRAENKKKFEKENPKKRYGVGFGIATKDYGTGADAPSTSIEITVEGKIIISTCSVEMGTGTDTSQGVLIAKHLGKMADNVEMAQIQLFDAMELIETDDPYLMSQETQDTMSKNPRWTPVIASASSASKSSYYQSHVTEAAAKILFTESLFPAAVAIWKEKYFNSAFATPDFTNVNDAHWENGHLSVMGNKPLSFELLAQKAHSMGLITSVMAHGFNRWSWAKGTYQLGAENKDYFLDGVAVKFGIGANRTVKKQANKYGYHVLKRLSVSYPKVQLNNAMVTYYTPCATLAEIAISEGSGKVEVLRTHTWLEPGNVHVKKLVEGQLEGGLTMGIGHTLYEYLPVDETGAGNGTWNLNRYQVPLAKHNGVWNMTHTLLPPLSPSDPTKGIAEVVMIPIVSALVEAIYQATNKRFYHLPISSKDIKEAI</sequence>
<accession>A0ABQ6E3J0</accession>
<evidence type="ECO:0000259" key="1">
    <source>
        <dbReference type="Pfam" id="PF02738"/>
    </source>
</evidence>
<dbReference type="InterPro" id="IPR037165">
    <property type="entry name" value="AldOxase/xan_DH_Mopterin-bd_sf"/>
</dbReference>
<dbReference type="SUPFAM" id="SSF54665">
    <property type="entry name" value="CO dehydrogenase molybdoprotein N-domain-like"/>
    <property type="match status" value="1"/>
</dbReference>
<dbReference type="Pfam" id="PF20256">
    <property type="entry name" value="MoCoBD_2"/>
    <property type="match status" value="2"/>
</dbReference>
<dbReference type="PANTHER" id="PTHR11908">
    <property type="entry name" value="XANTHINE DEHYDROGENASE"/>
    <property type="match status" value="1"/>
</dbReference>
<reference evidence="4" key="1">
    <citation type="journal article" date="2019" name="Int. J. Syst. Evol. Microbiol.">
        <title>The Global Catalogue of Microorganisms (GCM) 10K type strain sequencing project: providing services to taxonomists for standard genome sequencing and annotation.</title>
        <authorList>
            <consortium name="The Broad Institute Genomics Platform"/>
            <consortium name="The Broad Institute Genome Sequencing Center for Infectious Disease"/>
            <person name="Wu L."/>
            <person name="Ma J."/>
        </authorList>
    </citation>
    <scope>NUCLEOTIDE SEQUENCE [LARGE SCALE GENOMIC DNA]</scope>
    <source>
        <strain evidence="4">NBRC 103166</strain>
    </source>
</reference>